<evidence type="ECO:0000313" key="2">
    <source>
        <dbReference type="EMBL" id="KAJ8332475.1"/>
    </source>
</evidence>
<dbReference type="EMBL" id="JAINUF010000026">
    <property type="protein sequence ID" value="KAJ8332475.1"/>
    <property type="molecule type" value="Genomic_DNA"/>
</dbReference>
<gene>
    <name evidence="2" type="ORF">SKAU_G00426480</name>
</gene>
<protein>
    <submittedName>
        <fullName evidence="2">Uncharacterized protein</fullName>
    </submittedName>
</protein>
<sequence length="120" mass="13514">MWETDDGCTIHEQNLRALLEKARQDKREKQRIDWDLFRKWEREAETTGKWAAAGLMMKEKKTKELATPSVSTPDGAPGPSENISCCGPSCMDKMDSPCFPLWHSLILAGQGGTTKGERIF</sequence>
<organism evidence="2 3">
    <name type="scientific">Synaphobranchus kaupii</name>
    <name type="common">Kaup's arrowtooth eel</name>
    <dbReference type="NCBI Taxonomy" id="118154"/>
    <lineage>
        <taxon>Eukaryota</taxon>
        <taxon>Metazoa</taxon>
        <taxon>Chordata</taxon>
        <taxon>Craniata</taxon>
        <taxon>Vertebrata</taxon>
        <taxon>Euteleostomi</taxon>
        <taxon>Actinopterygii</taxon>
        <taxon>Neopterygii</taxon>
        <taxon>Teleostei</taxon>
        <taxon>Anguilliformes</taxon>
        <taxon>Synaphobranchidae</taxon>
        <taxon>Synaphobranchus</taxon>
    </lineage>
</organism>
<accession>A0A9Q1I9P8</accession>
<proteinExistence type="predicted"/>
<dbReference type="Proteomes" id="UP001152622">
    <property type="component" value="Unassembled WGS sequence"/>
</dbReference>
<name>A0A9Q1I9P8_SYNKA</name>
<evidence type="ECO:0000256" key="1">
    <source>
        <dbReference type="SAM" id="MobiDB-lite"/>
    </source>
</evidence>
<comment type="caution">
    <text evidence="2">The sequence shown here is derived from an EMBL/GenBank/DDBJ whole genome shotgun (WGS) entry which is preliminary data.</text>
</comment>
<evidence type="ECO:0000313" key="3">
    <source>
        <dbReference type="Proteomes" id="UP001152622"/>
    </source>
</evidence>
<dbReference type="AlphaFoldDB" id="A0A9Q1I9P8"/>
<reference evidence="2" key="1">
    <citation type="journal article" date="2023" name="Science">
        <title>Genome structures resolve the early diversification of teleost fishes.</title>
        <authorList>
            <person name="Parey E."/>
            <person name="Louis A."/>
            <person name="Montfort J."/>
            <person name="Bouchez O."/>
            <person name="Roques C."/>
            <person name="Iampietro C."/>
            <person name="Lluch J."/>
            <person name="Castinel A."/>
            <person name="Donnadieu C."/>
            <person name="Desvignes T."/>
            <person name="Floi Bucao C."/>
            <person name="Jouanno E."/>
            <person name="Wen M."/>
            <person name="Mejri S."/>
            <person name="Dirks R."/>
            <person name="Jansen H."/>
            <person name="Henkel C."/>
            <person name="Chen W.J."/>
            <person name="Zahm M."/>
            <person name="Cabau C."/>
            <person name="Klopp C."/>
            <person name="Thompson A.W."/>
            <person name="Robinson-Rechavi M."/>
            <person name="Braasch I."/>
            <person name="Lecointre G."/>
            <person name="Bobe J."/>
            <person name="Postlethwait J.H."/>
            <person name="Berthelot C."/>
            <person name="Roest Crollius H."/>
            <person name="Guiguen Y."/>
        </authorList>
    </citation>
    <scope>NUCLEOTIDE SEQUENCE</scope>
    <source>
        <strain evidence="2">WJC10195</strain>
    </source>
</reference>
<feature type="region of interest" description="Disordered" evidence="1">
    <location>
        <begin position="61"/>
        <end position="80"/>
    </location>
</feature>
<keyword evidence="3" id="KW-1185">Reference proteome</keyword>